<keyword evidence="2" id="KW-1185">Reference proteome</keyword>
<protein>
    <submittedName>
        <fullName evidence="1">Uncharacterized protein</fullName>
    </submittedName>
</protein>
<reference evidence="1" key="1">
    <citation type="submission" date="2019-04" db="EMBL/GenBank/DDBJ databases">
        <title>Microbes associate with the intestines of laboratory mice.</title>
        <authorList>
            <person name="Navarre W."/>
            <person name="Wong E."/>
            <person name="Huang K."/>
            <person name="Tropini C."/>
            <person name="Ng K."/>
            <person name="Yu B."/>
        </authorList>
    </citation>
    <scope>NUCLEOTIDE SEQUENCE</scope>
    <source>
        <strain evidence="1">NM01_1-7b</strain>
    </source>
</reference>
<name>A0AC61RPU4_9FIRM</name>
<evidence type="ECO:0000313" key="1">
    <source>
        <dbReference type="EMBL" id="TGY91000.1"/>
    </source>
</evidence>
<sequence>MNIFNLFRRKQPPIEESELSIEIDFNGSKSPGAQFKKQTGIDLGAEYVMLSTASDENVCPMCAQFEGKIFLSSDAPKLPLCPSCSCVYEYYLKDDLPPNAIISNKNDFVLPAKCTSLFYKHQQELYTEKDIDKQIRLCESDLKKLPEFIEPYISANFSAPDELACRDLLPDLYMQLGKWDKAEKIIKKCIDSNAYFPENGSKALTNFESYKKIATETLAYISQNSGCLQRNIYKKMGYEGEEKELLKDFLRYSRLIKKVKYNNTNQLFCNTENPIK</sequence>
<proteinExistence type="predicted"/>
<gene>
    <name evidence="1" type="ORF">E5329_23195</name>
</gene>
<dbReference type="EMBL" id="SRYA01000074">
    <property type="protein sequence ID" value="TGY91000.1"/>
    <property type="molecule type" value="Genomic_DNA"/>
</dbReference>
<dbReference type="Proteomes" id="UP000304953">
    <property type="component" value="Unassembled WGS sequence"/>
</dbReference>
<organism evidence="1 2">
    <name type="scientific">Petralouisia muris</name>
    <dbReference type="NCBI Taxonomy" id="3032872"/>
    <lineage>
        <taxon>Bacteria</taxon>
        <taxon>Bacillati</taxon>
        <taxon>Bacillota</taxon>
        <taxon>Clostridia</taxon>
        <taxon>Lachnospirales</taxon>
        <taxon>Lachnospiraceae</taxon>
        <taxon>Petralouisia</taxon>
    </lineage>
</organism>
<accession>A0AC61RPU4</accession>
<comment type="caution">
    <text evidence="1">The sequence shown here is derived from an EMBL/GenBank/DDBJ whole genome shotgun (WGS) entry which is preliminary data.</text>
</comment>
<evidence type="ECO:0000313" key="2">
    <source>
        <dbReference type="Proteomes" id="UP000304953"/>
    </source>
</evidence>